<proteinExistence type="predicted"/>
<dbReference type="AlphaFoldDB" id="A0A1B4FBY2"/>
<dbReference type="EMBL" id="CP013386">
    <property type="protein sequence ID" value="AOJ01178.1"/>
    <property type="molecule type" value="Genomic_DNA"/>
</dbReference>
<organism evidence="1 2">
    <name type="scientific">Burkholderia mayonis</name>
    <dbReference type="NCBI Taxonomy" id="1385591"/>
    <lineage>
        <taxon>Bacteria</taxon>
        <taxon>Pseudomonadati</taxon>
        <taxon>Pseudomonadota</taxon>
        <taxon>Betaproteobacteria</taxon>
        <taxon>Burkholderiales</taxon>
        <taxon>Burkholderiaceae</taxon>
        <taxon>Burkholderia</taxon>
        <taxon>pseudomallei group</taxon>
    </lineage>
</organism>
<accession>A0A1B4FBY2</accession>
<protein>
    <submittedName>
        <fullName evidence="1">Uncharacterized protein</fullName>
    </submittedName>
</protein>
<dbReference type="KEGG" id="buu:WS70_04485"/>
<keyword evidence="2" id="KW-1185">Reference proteome</keyword>
<name>A0A1B4FBY2_9BURK</name>
<dbReference type="Proteomes" id="UP000062519">
    <property type="component" value="Chromosome 1"/>
</dbReference>
<sequence>MLMIHTCGWAMDDLPHKPLCNAGITPVSAPVAPETSGIETAGEGFGAIGYGIAAPFLAGRIASILFHRWHRAADAPAR</sequence>
<evidence type="ECO:0000313" key="1">
    <source>
        <dbReference type="EMBL" id="AOJ01178.1"/>
    </source>
</evidence>
<evidence type="ECO:0000313" key="2">
    <source>
        <dbReference type="Proteomes" id="UP000062519"/>
    </source>
</evidence>
<gene>
    <name evidence="1" type="ORF">WS70_04485</name>
</gene>
<reference evidence="1 2" key="1">
    <citation type="submission" date="2015-12" db="EMBL/GenBank/DDBJ databases">
        <title>Diversity of Burkholderia near neighbor genomes.</title>
        <authorList>
            <person name="Sahl J."/>
            <person name="Wagner D."/>
            <person name="Keim P."/>
        </authorList>
    </citation>
    <scope>NUCLEOTIDE SEQUENCE [LARGE SCALE GENOMIC DNA]</scope>
    <source>
        <strain evidence="1 2">BDU6</strain>
    </source>
</reference>